<dbReference type="EMBL" id="JAHHUM010002035">
    <property type="protein sequence ID" value="KAK5607057.1"/>
    <property type="molecule type" value="Genomic_DNA"/>
</dbReference>
<dbReference type="SUPFAM" id="SSF53300">
    <property type="entry name" value="vWA-like"/>
    <property type="match status" value="3"/>
</dbReference>
<dbReference type="PROSITE" id="PS50234">
    <property type="entry name" value="VWFA"/>
    <property type="match status" value="3"/>
</dbReference>
<name>A0AAV9RDN3_9TELE</name>
<feature type="compositionally biased region" description="Low complexity" evidence="13">
    <location>
        <begin position="556"/>
        <end position="565"/>
    </location>
</feature>
<keyword evidence="16" id="KW-1185">Reference proteome</keyword>
<evidence type="ECO:0000256" key="10">
    <source>
        <dbReference type="ARBA" id="ARBA00043858"/>
    </source>
</evidence>
<feature type="compositionally biased region" description="Gly residues" evidence="13">
    <location>
        <begin position="528"/>
        <end position="537"/>
    </location>
</feature>
<evidence type="ECO:0000256" key="13">
    <source>
        <dbReference type="SAM" id="MobiDB-lite"/>
    </source>
</evidence>
<keyword evidence="9" id="KW-0379">Hydroxylation</keyword>
<dbReference type="PANTHER" id="PTHR24020:SF29">
    <property type="entry name" value="COLLAGEN ALPHA-2(VI) CHAIN"/>
    <property type="match status" value="1"/>
</dbReference>
<feature type="compositionally biased region" description="Gly residues" evidence="13">
    <location>
        <begin position="546"/>
        <end position="555"/>
    </location>
</feature>
<evidence type="ECO:0000256" key="8">
    <source>
        <dbReference type="ARBA" id="ARBA00023180"/>
    </source>
</evidence>
<feature type="domain" description="VWFA" evidence="14">
    <location>
        <begin position="899"/>
        <end position="1081"/>
    </location>
</feature>
<proteinExistence type="inferred from homology"/>
<feature type="compositionally biased region" description="Pro residues" evidence="13">
    <location>
        <begin position="81"/>
        <end position="94"/>
    </location>
</feature>
<dbReference type="GO" id="GO:0005581">
    <property type="term" value="C:collagen trimer"/>
    <property type="evidence" value="ECO:0007669"/>
    <property type="project" value="UniProtKB-KW"/>
</dbReference>
<keyword evidence="2" id="KW-0964">Secreted</keyword>
<feature type="compositionally biased region" description="Basic and acidic residues" evidence="13">
    <location>
        <begin position="631"/>
        <end position="645"/>
    </location>
</feature>
<feature type="compositionally biased region" description="Basic and acidic residues" evidence="13">
    <location>
        <begin position="506"/>
        <end position="527"/>
    </location>
</feature>
<evidence type="ECO:0000256" key="11">
    <source>
        <dbReference type="ARBA" id="ARBA00044000"/>
    </source>
</evidence>
<sequence>MFEMEEGGGCADAWVLESQGTGSRQLGPCPKSSGGGKMTGIHPLAPMISWVIILTVFQAAAPQRTLPRGPRPIPGRGDSPGPTPTPLPPEPTPRPEGCETTIIDCPIKLFFTIDTSETIALQEPPPGSLVESIKEFMKIFAQKLEDEEYRGQIQITWSFGGLHFSQKQVVFSQFTTRQSFIRNLSQIKYLGKGTYIDCALRNMTHQMTYHYSGTKAVLFSVVITDGHVTGSPCAGIKAAADKARDQGIHIFSVAASSSIDEQGMNEIASSPIEVYRDNYIVMEIVDGRPRMNTDTIDQIIKVMKYQAYLQCYKPTCLAVPGNPGRKGPSGPKGVKGDRGKKGPKGDKGNQGDPGIEGLIGQPGLTGEIGFKGEKGEVGLIGAKGVAGSPGRNGTDGQKGKIGRIGAPGCRGEPGDKGPDGHPGDAGDSGSSGEKGEKGDTGIPGKPGPPGPVGSQGPKGENGNLGNPGPPGERGDPGLIGRPGPKGELGRRGDPGLKGTPGPDGVKGAKGDRGPPGDRGRPGEDGFKGAKGGQGLPGPRGRPGEPGSAGGNGTVGTPGDTGSRGDPGPPGPQGDNGRPGFSYPGSRGPTGDRGDPGRRGPRGARGECGAKGEPGDKGVPGEPGEPGQPGEPGERGSRGEPGKDGDPGPAGDPGLTDCDVMTYIRETCGCCDCEKHCGALDIVFVIDSSESVGLTNFTLEKNFVINTINRLGSMASDPTSPTGTRVGVVQFSHDGTFEAIRLDDASINSMSSFKTAVKKLQWIAGGTFTPSALKFTYDNLIRDSKRARAKVSVVVVTDGRFDPRDDDSQLRYLCNDPTVVVNAIGVGDMFDKKHDSETLVSIACNNKNRITEMKQYTDLVADNFIEKMETVLCPDPVIKCPDLPCKTELDVAPCVGRPVDLVFLLDGSERLGMENFDHARHFVQMVANVLTMAKTRNDLNGARLALIEFGKENENQVAFLLTHEQNGIASGLSGLSYLDSSSAVGPAIFKTINEILGKGSTRKTRRAAEVSFVFITDGITDTTNLDEAANAMRREQIVSTVISTGSDADEEVLIKLAMGDQNAIFKGQKFSDVLQPSLFNRFIRWVC</sequence>
<dbReference type="CDD" id="cd00198">
    <property type="entry name" value="vWFA"/>
    <property type="match status" value="1"/>
</dbReference>
<feature type="compositionally biased region" description="Low complexity" evidence="13">
    <location>
        <begin position="452"/>
        <end position="466"/>
    </location>
</feature>
<dbReference type="SMART" id="SM00327">
    <property type="entry name" value="VWA"/>
    <property type="match status" value="3"/>
</dbReference>
<evidence type="ECO:0000256" key="4">
    <source>
        <dbReference type="ARBA" id="ARBA00022729"/>
    </source>
</evidence>
<keyword evidence="7 15" id="KW-0176">Collagen</keyword>
<keyword evidence="4" id="KW-0732">Signal</keyword>
<evidence type="ECO:0000313" key="16">
    <source>
        <dbReference type="Proteomes" id="UP001311232"/>
    </source>
</evidence>
<accession>A0AAV9RDN3</accession>
<protein>
    <recommendedName>
        <fullName evidence="12">Collagen alpha-2(VI) chain</fullName>
    </recommendedName>
</protein>
<evidence type="ECO:0000256" key="5">
    <source>
        <dbReference type="ARBA" id="ARBA00022737"/>
    </source>
</evidence>
<dbReference type="FunFam" id="3.40.50.410:FF:000052">
    <property type="entry name" value="collagen alpha-2(VI) chain isoform X1"/>
    <property type="match status" value="1"/>
</dbReference>
<keyword evidence="3" id="KW-0272">Extracellular matrix</keyword>
<dbReference type="InterPro" id="IPR050525">
    <property type="entry name" value="ECM_Assembly_Org"/>
</dbReference>
<dbReference type="FunFam" id="3.40.50.410:FF:000027">
    <property type="entry name" value="collagen alpha-2(VI) chain isoform X1"/>
    <property type="match status" value="1"/>
</dbReference>
<feature type="compositionally biased region" description="Basic and acidic residues" evidence="13">
    <location>
        <begin position="589"/>
        <end position="615"/>
    </location>
</feature>
<keyword evidence="6" id="KW-0130">Cell adhesion</keyword>
<evidence type="ECO:0000256" key="6">
    <source>
        <dbReference type="ARBA" id="ARBA00022889"/>
    </source>
</evidence>
<evidence type="ECO:0000256" key="2">
    <source>
        <dbReference type="ARBA" id="ARBA00022525"/>
    </source>
</evidence>
<organism evidence="15 16">
    <name type="scientific">Crenichthys baileyi</name>
    <name type="common">White River springfish</name>
    <dbReference type="NCBI Taxonomy" id="28760"/>
    <lineage>
        <taxon>Eukaryota</taxon>
        <taxon>Metazoa</taxon>
        <taxon>Chordata</taxon>
        <taxon>Craniata</taxon>
        <taxon>Vertebrata</taxon>
        <taxon>Euteleostomi</taxon>
        <taxon>Actinopterygii</taxon>
        <taxon>Neopterygii</taxon>
        <taxon>Teleostei</taxon>
        <taxon>Neoteleostei</taxon>
        <taxon>Acanthomorphata</taxon>
        <taxon>Ovalentaria</taxon>
        <taxon>Atherinomorphae</taxon>
        <taxon>Cyprinodontiformes</taxon>
        <taxon>Goodeidae</taxon>
        <taxon>Crenichthys</taxon>
    </lineage>
</organism>
<dbReference type="PRINTS" id="PR00453">
    <property type="entry name" value="VWFADOMAIN"/>
</dbReference>
<keyword evidence="8" id="KW-0325">Glycoprotein</keyword>
<evidence type="ECO:0000313" key="15">
    <source>
        <dbReference type="EMBL" id="KAK5607057.1"/>
    </source>
</evidence>
<dbReference type="InterPro" id="IPR008160">
    <property type="entry name" value="Collagen"/>
</dbReference>
<feature type="domain" description="VWFA" evidence="14">
    <location>
        <begin position="680"/>
        <end position="867"/>
    </location>
</feature>
<dbReference type="Pfam" id="PF01391">
    <property type="entry name" value="Collagen"/>
    <property type="match status" value="2"/>
</dbReference>
<dbReference type="FunFam" id="3.40.50.410:FF:000026">
    <property type="entry name" value="Collagen, type VI, alpha 1"/>
    <property type="match status" value="1"/>
</dbReference>
<comment type="function">
    <text evidence="10">Collagen VI acts as a cell-binding protein.</text>
</comment>
<feature type="region of interest" description="Disordered" evidence="13">
    <location>
        <begin position="320"/>
        <end position="652"/>
    </location>
</feature>
<dbReference type="Proteomes" id="UP001311232">
    <property type="component" value="Unassembled WGS sequence"/>
</dbReference>
<evidence type="ECO:0000256" key="1">
    <source>
        <dbReference type="ARBA" id="ARBA00004498"/>
    </source>
</evidence>
<feature type="compositionally biased region" description="Basic and acidic residues" evidence="13">
    <location>
        <begin position="334"/>
        <end position="349"/>
    </location>
</feature>
<feature type="compositionally biased region" description="Low complexity" evidence="13">
    <location>
        <begin position="572"/>
        <end position="588"/>
    </location>
</feature>
<gene>
    <name evidence="15" type="primary">COL6A2_1</name>
    <name evidence="15" type="ORF">CRENBAI_008850</name>
</gene>
<dbReference type="Pfam" id="PF00092">
    <property type="entry name" value="VWA"/>
    <property type="match status" value="3"/>
</dbReference>
<dbReference type="AlphaFoldDB" id="A0AAV9RDN3"/>
<feature type="compositionally biased region" description="Basic and acidic residues" evidence="13">
    <location>
        <begin position="412"/>
        <end position="424"/>
    </location>
</feature>
<evidence type="ECO:0000259" key="14">
    <source>
        <dbReference type="PROSITE" id="PS50234"/>
    </source>
</evidence>
<evidence type="ECO:0000256" key="12">
    <source>
        <dbReference type="ARBA" id="ARBA00070549"/>
    </source>
</evidence>
<dbReference type="Gene3D" id="3.40.50.410">
    <property type="entry name" value="von Willebrand factor, type A domain"/>
    <property type="match status" value="3"/>
</dbReference>
<comment type="similarity">
    <text evidence="11">Belongs to the type VI collagen family.</text>
</comment>
<evidence type="ECO:0000256" key="9">
    <source>
        <dbReference type="ARBA" id="ARBA00023278"/>
    </source>
</evidence>
<feature type="region of interest" description="Disordered" evidence="13">
    <location>
        <begin position="64"/>
        <end position="97"/>
    </location>
</feature>
<feature type="domain" description="VWFA" evidence="14">
    <location>
        <begin position="108"/>
        <end position="299"/>
    </location>
</feature>
<keyword evidence="5" id="KW-0677">Repeat</keyword>
<reference evidence="15 16" key="1">
    <citation type="submission" date="2021-06" db="EMBL/GenBank/DDBJ databases">
        <authorList>
            <person name="Palmer J.M."/>
        </authorList>
    </citation>
    <scope>NUCLEOTIDE SEQUENCE [LARGE SCALE GENOMIC DNA]</scope>
    <source>
        <strain evidence="15 16">MEX-2019</strain>
        <tissue evidence="15">Muscle</tissue>
    </source>
</reference>
<feature type="compositionally biased region" description="Low complexity" evidence="13">
    <location>
        <begin position="64"/>
        <end position="80"/>
    </location>
</feature>
<dbReference type="InterPro" id="IPR036465">
    <property type="entry name" value="vWFA_dom_sf"/>
</dbReference>
<evidence type="ECO:0000256" key="3">
    <source>
        <dbReference type="ARBA" id="ARBA00022530"/>
    </source>
</evidence>
<dbReference type="GO" id="GO:0007155">
    <property type="term" value="P:cell adhesion"/>
    <property type="evidence" value="ECO:0007669"/>
    <property type="project" value="UniProtKB-KW"/>
</dbReference>
<dbReference type="PANTHER" id="PTHR24020">
    <property type="entry name" value="COLLAGEN ALPHA"/>
    <property type="match status" value="1"/>
</dbReference>
<comment type="caution">
    <text evidence="15">The sequence shown here is derived from an EMBL/GenBank/DDBJ whole genome shotgun (WGS) entry which is preliminary data.</text>
</comment>
<dbReference type="InterPro" id="IPR002035">
    <property type="entry name" value="VWF_A"/>
</dbReference>
<evidence type="ECO:0000256" key="7">
    <source>
        <dbReference type="ARBA" id="ARBA00023119"/>
    </source>
</evidence>
<comment type="subcellular location">
    <subcellularLocation>
        <location evidence="1">Secreted</location>
        <location evidence="1">Extracellular space</location>
        <location evidence="1">Extracellular matrix</location>
    </subcellularLocation>
</comment>